<dbReference type="RefSeq" id="XP_038072312.1">
    <property type="nucleotide sequence ID" value="XM_038216384.1"/>
</dbReference>
<dbReference type="GeneID" id="119740951"/>
<dbReference type="GeneID" id="119740906"/>
<evidence type="ECO:0000313" key="2">
    <source>
        <dbReference type="EnsemblMetazoa" id="XP_038072312.1"/>
    </source>
</evidence>
<dbReference type="Gene3D" id="3.60.10.10">
    <property type="entry name" value="Endonuclease/exonuclease/phosphatase"/>
    <property type="match status" value="1"/>
</dbReference>
<sequence>MGAWNVRTLLDHANTSRPERRTALVARELQRYRVDIAALSETHFADKGSLKEEGGGFTFFWKGKRQAEDRIYGVGFAIRSTLVKNLPELPVGISERLMKLRIPLTKNRNLIIVSVYAPTLSSPDEAKEQFYQLLDETIKTTPKADKLVILGISTREWAGTTTAGRES</sequence>
<dbReference type="AlphaFoldDB" id="A0A914BA48"/>
<evidence type="ECO:0000313" key="3">
    <source>
        <dbReference type="Proteomes" id="UP000887568"/>
    </source>
</evidence>
<dbReference type="EnsemblMetazoa" id="XM_038216384.1">
    <property type="protein sequence ID" value="XP_038072312.1"/>
    <property type="gene ID" value="LOC119740906"/>
</dbReference>
<dbReference type="SUPFAM" id="SSF56219">
    <property type="entry name" value="DNase I-like"/>
    <property type="match status" value="1"/>
</dbReference>
<name>A0A914BA48_PATMI</name>
<proteinExistence type="predicted"/>
<protein>
    <recommendedName>
        <fullName evidence="1">Endonuclease/exonuclease/phosphatase domain-containing protein</fullName>
    </recommendedName>
</protein>
<feature type="domain" description="Endonuclease/exonuclease/phosphatase" evidence="1">
    <location>
        <begin position="3"/>
        <end position="150"/>
    </location>
</feature>
<dbReference type="InterPro" id="IPR036691">
    <property type="entry name" value="Endo/exonu/phosph_ase_sf"/>
</dbReference>
<dbReference type="Proteomes" id="UP000887568">
    <property type="component" value="Unplaced"/>
</dbReference>
<dbReference type="GO" id="GO:0003824">
    <property type="term" value="F:catalytic activity"/>
    <property type="evidence" value="ECO:0007669"/>
    <property type="project" value="InterPro"/>
</dbReference>
<accession>A0A914BA48</accession>
<dbReference type="Pfam" id="PF03372">
    <property type="entry name" value="Exo_endo_phos"/>
    <property type="match status" value="1"/>
</dbReference>
<dbReference type="RefSeq" id="XP_038072398.1">
    <property type="nucleotide sequence ID" value="XM_038216470.1"/>
</dbReference>
<keyword evidence="3" id="KW-1185">Reference proteome</keyword>
<dbReference type="EnsemblMetazoa" id="XM_038216470.1">
    <property type="protein sequence ID" value="XP_038072398.1"/>
    <property type="gene ID" value="LOC119740951"/>
</dbReference>
<reference evidence="2" key="1">
    <citation type="submission" date="2022-11" db="UniProtKB">
        <authorList>
            <consortium name="EnsemblMetazoa"/>
        </authorList>
    </citation>
    <scope>IDENTIFICATION</scope>
</reference>
<dbReference type="InterPro" id="IPR005135">
    <property type="entry name" value="Endo/exonuclease/phosphatase"/>
</dbReference>
<organism evidence="2 3">
    <name type="scientific">Patiria miniata</name>
    <name type="common">Bat star</name>
    <name type="synonym">Asterina miniata</name>
    <dbReference type="NCBI Taxonomy" id="46514"/>
    <lineage>
        <taxon>Eukaryota</taxon>
        <taxon>Metazoa</taxon>
        <taxon>Echinodermata</taxon>
        <taxon>Eleutherozoa</taxon>
        <taxon>Asterozoa</taxon>
        <taxon>Asteroidea</taxon>
        <taxon>Valvatacea</taxon>
        <taxon>Valvatida</taxon>
        <taxon>Asterinidae</taxon>
        <taxon>Patiria</taxon>
    </lineage>
</organism>
<dbReference type="OMA" id="NGELLLX"/>
<dbReference type="OrthoDB" id="410381at2759"/>
<evidence type="ECO:0000259" key="1">
    <source>
        <dbReference type="Pfam" id="PF03372"/>
    </source>
</evidence>